<keyword evidence="1" id="KW-0812">Transmembrane</keyword>
<feature type="transmembrane region" description="Helical" evidence="1">
    <location>
        <begin position="122"/>
        <end position="140"/>
    </location>
</feature>
<name>A0AAW1CUV9_9HEMI</name>
<feature type="transmembrane region" description="Helical" evidence="1">
    <location>
        <begin position="56"/>
        <end position="73"/>
    </location>
</feature>
<dbReference type="EMBL" id="JAPXFL010000008">
    <property type="protein sequence ID" value="KAK9502226.1"/>
    <property type="molecule type" value="Genomic_DNA"/>
</dbReference>
<accession>A0AAW1CUV9</accession>
<protein>
    <recommendedName>
        <fullName evidence="4">TLC domain-containing protein</fullName>
    </recommendedName>
</protein>
<evidence type="ECO:0008006" key="4">
    <source>
        <dbReference type="Google" id="ProtNLM"/>
    </source>
</evidence>
<keyword evidence="1" id="KW-0472">Membrane</keyword>
<feature type="transmembrane region" description="Helical" evidence="1">
    <location>
        <begin position="215"/>
        <end position="235"/>
    </location>
</feature>
<evidence type="ECO:0000256" key="1">
    <source>
        <dbReference type="SAM" id="Phobius"/>
    </source>
</evidence>
<organism evidence="2 3">
    <name type="scientific">Rhynocoris fuscipes</name>
    <dbReference type="NCBI Taxonomy" id="488301"/>
    <lineage>
        <taxon>Eukaryota</taxon>
        <taxon>Metazoa</taxon>
        <taxon>Ecdysozoa</taxon>
        <taxon>Arthropoda</taxon>
        <taxon>Hexapoda</taxon>
        <taxon>Insecta</taxon>
        <taxon>Pterygota</taxon>
        <taxon>Neoptera</taxon>
        <taxon>Paraneoptera</taxon>
        <taxon>Hemiptera</taxon>
        <taxon>Heteroptera</taxon>
        <taxon>Panheteroptera</taxon>
        <taxon>Cimicomorpha</taxon>
        <taxon>Reduviidae</taxon>
        <taxon>Harpactorinae</taxon>
        <taxon>Harpactorini</taxon>
        <taxon>Rhynocoris</taxon>
    </lineage>
</organism>
<sequence>MEDTYKIFKGLNEADINLLLHSFFTIIAFASGWFLFYLLVLKAFGIPDNNAQKVTSYLNSVAICQSITVNIFGNRLDNNNMLITNNKNAGYELLILNAYMGYLLYSTAFWKFIRKEIPVHIAVLYFATIFGCCITKGIGAHLVLKYLYLLEICTLAHIPVFLLDYVAKQNRNQYLYLFNAFIRFLLIIHLCYHRFYLGLKFAYRISMSPSLPLYLHTIFPIMVLISIFHLSLIVMKINKDYKWYNHVRKLPTVSISSLFK</sequence>
<reference evidence="2 3" key="1">
    <citation type="submission" date="2022-12" db="EMBL/GenBank/DDBJ databases">
        <title>Chromosome-level genome assembly of true bugs.</title>
        <authorList>
            <person name="Ma L."/>
            <person name="Li H."/>
        </authorList>
    </citation>
    <scope>NUCLEOTIDE SEQUENCE [LARGE SCALE GENOMIC DNA]</scope>
    <source>
        <strain evidence="2">Lab_2022b</strain>
    </source>
</reference>
<keyword evidence="3" id="KW-1185">Reference proteome</keyword>
<gene>
    <name evidence="2" type="ORF">O3M35_011034</name>
</gene>
<keyword evidence="1" id="KW-1133">Transmembrane helix</keyword>
<feature type="transmembrane region" description="Helical" evidence="1">
    <location>
        <begin position="174"/>
        <end position="195"/>
    </location>
</feature>
<dbReference type="Proteomes" id="UP001461498">
    <property type="component" value="Unassembled WGS sequence"/>
</dbReference>
<feature type="transmembrane region" description="Helical" evidence="1">
    <location>
        <begin position="93"/>
        <end position="110"/>
    </location>
</feature>
<evidence type="ECO:0000313" key="3">
    <source>
        <dbReference type="Proteomes" id="UP001461498"/>
    </source>
</evidence>
<proteinExistence type="predicted"/>
<feature type="transmembrane region" description="Helical" evidence="1">
    <location>
        <begin position="146"/>
        <end position="167"/>
    </location>
</feature>
<dbReference type="AlphaFoldDB" id="A0AAW1CUV9"/>
<feature type="transmembrane region" description="Helical" evidence="1">
    <location>
        <begin position="20"/>
        <end position="44"/>
    </location>
</feature>
<evidence type="ECO:0000313" key="2">
    <source>
        <dbReference type="EMBL" id="KAK9502226.1"/>
    </source>
</evidence>
<comment type="caution">
    <text evidence="2">The sequence shown here is derived from an EMBL/GenBank/DDBJ whole genome shotgun (WGS) entry which is preliminary data.</text>
</comment>